<evidence type="ECO:0000313" key="1">
    <source>
        <dbReference type="EMBL" id="SEN27126.1"/>
    </source>
</evidence>
<dbReference type="RefSeq" id="WP_074744973.1">
    <property type="nucleotide sequence ID" value="NZ_FOCT01000003.1"/>
</dbReference>
<dbReference type="EMBL" id="FOCT01000003">
    <property type="protein sequence ID" value="SEN27126.1"/>
    <property type="molecule type" value="Genomic_DNA"/>
</dbReference>
<dbReference type="Proteomes" id="UP000183898">
    <property type="component" value="Unassembled WGS sequence"/>
</dbReference>
<accession>A0A1H8F6E3</accession>
<organism evidence="1 2">
    <name type="scientific">Nitrosospira multiformis</name>
    <dbReference type="NCBI Taxonomy" id="1231"/>
    <lineage>
        <taxon>Bacteria</taxon>
        <taxon>Pseudomonadati</taxon>
        <taxon>Pseudomonadota</taxon>
        <taxon>Betaproteobacteria</taxon>
        <taxon>Nitrosomonadales</taxon>
        <taxon>Nitrosomonadaceae</taxon>
        <taxon>Nitrosospira</taxon>
    </lineage>
</organism>
<proteinExistence type="predicted"/>
<reference evidence="1 2" key="1">
    <citation type="submission" date="2016-10" db="EMBL/GenBank/DDBJ databases">
        <authorList>
            <person name="de Groot N.N."/>
        </authorList>
    </citation>
    <scope>NUCLEOTIDE SEQUENCE [LARGE SCALE GENOMIC DNA]</scope>
    <source>
        <strain evidence="1 2">Nl18</strain>
    </source>
</reference>
<dbReference type="AlphaFoldDB" id="A0A1H8F6E3"/>
<evidence type="ECO:0000313" key="2">
    <source>
        <dbReference type="Proteomes" id="UP000183898"/>
    </source>
</evidence>
<gene>
    <name evidence="1" type="ORF">SAMN05216404_103240</name>
</gene>
<name>A0A1H8F6E3_9PROT</name>
<sequence length="73" mass="8000">MNMPGFTAEASLHRTNTIARRLLGPMHRAEGSVIPQRIKLQEWTCDCDAATDICICTSEHGAIRAIHAVLGEL</sequence>
<protein>
    <submittedName>
        <fullName evidence="1">Uncharacterized protein</fullName>
    </submittedName>
</protein>